<keyword evidence="1" id="KW-1133">Transmembrane helix</keyword>
<protein>
    <recommendedName>
        <fullName evidence="4">Glycosyltransferase RgtA/B/C/D-like domain-containing protein</fullName>
    </recommendedName>
</protein>
<comment type="caution">
    <text evidence="2">The sequence shown here is derived from an EMBL/GenBank/DDBJ whole genome shotgun (WGS) entry which is preliminary data.</text>
</comment>
<name>A0A2M7Z5V0_9BACT</name>
<reference evidence="3" key="1">
    <citation type="submission" date="2017-09" db="EMBL/GenBank/DDBJ databases">
        <title>Depth-based differentiation of microbial function through sediment-hosted aquifers and enrichment of novel symbionts in the deep terrestrial subsurface.</title>
        <authorList>
            <person name="Probst A.J."/>
            <person name="Ladd B."/>
            <person name="Jarett J.K."/>
            <person name="Geller-Mcgrath D.E."/>
            <person name="Sieber C.M.K."/>
            <person name="Emerson J.B."/>
            <person name="Anantharaman K."/>
            <person name="Thomas B.C."/>
            <person name="Malmstrom R."/>
            <person name="Stieglmeier M."/>
            <person name="Klingl A."/>
            <person name="Woyke T."/>
            <person name="Ryan C.M."/>
            <person name="Banfield J.F."/>
        </authorList>
    </citation>
    <scope>NUCLEOTIDE SEQUENCE [LARGE SCALE GENOMIC DNA]</scope>
</reference>
<feature type="non-terminal residue" evidence="2">
    <location>
        <position position="1"/>
    </location>
</feature>
<evidence type="ECO:0008006" key="4">
    <source>
        <dbReference type="Google" id="ProtNLM"/>
    </source>
</evidence>
<evidence type="ECO:0000313" key="3">
    <source>
        <dbReference type="Proteomes" id="UP000231034"/>
    </source>
</evidence>
<feature type="transmembrane region" description="Helical" evidence="1">
    <location>
        <begin position="33"/>
        <end position="53"/>
    </location>
</feature>
<proteinExistence type="predicted"/>
<dbReference type="AlphaFoldDB" id="A0A2M7Z5V0"/>
<dbReference type="EMBL" id="PFVR01000011">
    <property type="protein sequence ID" value="PJA84892.1"/>
    <property type="molecule type" value="Genomic_DNA"/>
</dbReference>
<feature type="transmembrane region" description="Helical" evidence="1">
    <location>
        <begin position="6"/>
        <end position="26"/>
    </location>
</feature>
<dbReference type="Proteomes" id="UP000231034">
    <property type="component" value="Unassembled WGS sequence"/>
</dbReference>
<sequence length="183" mass="21027">NIGVRHLLPVFPFTILLVSVMTINFLKAPFLKLKYALLGVLILWQAISVISIYPHFLAYANEIVGGPDNLYIYTVNSNLDWGQDLKRLKKWVNENKIDKIYVDYFGGGDAQYYLKEKYAPWWGTRDESEFPKGNYLAVSATFLQGGRGIPIPGFDQPSGFYRWLDKYPPVAKIGYSIFIYQIK</sequence>
<evidence type="ECO:0000313" key="2">
    <source>
        <dbReference type="EMBL" id="PJA84892.1"/>
    </source>
</evidence>
<organism evidence="2 3">
    <name type="scientific">Candidatus Nealsonbacteria bacterium CG_4_9_14_3_um_filter_37_13</name>
    <dbReference type="NCBI Taxonomy" id="1974695"/>
    <lineage>
        <taxon>Bacteria</taxon>
        <taxon>Candidatus Nealsoniibacteriota</taxon>
    </lineage>
</organism>
<keyword evidence="1" id="KW-0812">Transmembrane</keyword>
<accession>A0A2M7Z5V0</accession>
<keyword evidence="1" id="KW-0472">Membrane</keyword>
<gene>
    <name evidence="2" type="ORF">CO145_00410</name>
</gene>
<evidence type="ECO:0000256" key="1">
    <source>
        <dbReference type="SAM" id="Phobius"/>
    </source>
</evidence>